<dbReference type="AlphaFoldDB" id="A0AA39TND1"/>
<dbReference type="Proteomes" id="UP001175227">
    <property type="component" value="Unassembled WGS sequence"/>
</dbReference>
<keyword evidence="4" id="KW-1185">Reference proteome</keyword>
<feature type="region of interest" description="Disordered" evidence="1">
    <location>
        <begin position="715"/>
        <end position="768"/>
    </location>
</feature>
<name>A0AA39TND1_9AGAR</name>
<protein>
    <submittedName>
        <fullName evidence="3">Uncharacterized protein</fullName>
    </submittedName>
</protein>
<dbReference type="EMBL" id="JAUEPR010000167">
    <property type="protein sequence ID" value="KAK0460783.1"/>
    <property type="molecule type" value="Genomic_DNA"/>
</dbReference>
<feature type="transmembrane region" description="Helical" evidence="2">
    <location>
        <begin position="12"/>
        <end position="45"/>
    </location>
</feature>
<keyword evidence="2" id="KW-0472">Membrane</keyword>
<evidence type="ECO:0000256" key="2">
    <source>
        <dbReference type="SAM" id="Phobius"/>
    </source>
</evidence>
<keyword evidence="2" id="KW-0812">Transmembrane</keyword>
<reference evidence="3" key="1">
    <citation type="submission" date="2023-06" db="EMBL/GenBank/DDBJ databases">
        <authorList>
            <consortium name="Lawrence Berkeley National Laboratory"/>
            <person name="Ahrendt S."/>
            <person name="Sahu N."/>
            <person name="Indic B."/>
            <person name="Wong-Bajracharya J."/>
            <person name="Merenyi Z."/>
            <person name="Ke H.-M."/>
            <person name="Monk M."/>
            <person name="Kocsube S."/>
            <person name="Drula E."/>
            <person name="Lipzen A."/>
            <person name="Balint B."/>
            <person name="Henrissat B."/>
            <person name="Andreopoulos B."/>
            <person name="Martin F.M."/>
            <person name="Harder C.B."/>
            <person name="Rigling D."/>
            <person name="Ford K.L."/>
            <person name="Foster G.D."/>
            <person name="Pangilinan J."/>
            <person name="Papanicolaou A."/>
            <person name="Barry K."/>
            <person name="LaButti K."/>
            <person name="Viragh M."/>
            <person name="Koriabine M."/>
            <person name="Yan M."/>
            <person name="Riley R."/>
            <person name="Champramary S."/>
            <person name="Plett K.L."/>
            <person name="Tsai I.J."/>
            <person name="Slot J."/>
            <person name="Sipos G."/>
            <person name="Plett J."/>
            <person name="Nagy L.G."/>
            <person name="Grigoriev I.V."/>
        </authorList>
    </citation>
    <scope>NUCLEOTIDE SEQUENCE</scope>
    <source>
        <strain evidence="3">ICMP 16352</strain>
    </source>
</reference>
<feature type="transmembrane region" description="Helical" evidence="2">
    <location>
        <begin position="51"/>
        <end position="80"/>
    </location>
</feature>
<accession>A0AA39TND1</accession>
<comment type="caution">
    <text evidence="3">The sequence shown here is derived from an EMBL/GenBank/DDBJ whole genome shotgun (WGS) entry which is preliminary data.</text>
</comment>
<dbReference type="Pfam" id="PF18759">
    <property type="entry name" value="Plavaka"/>
    <property type="match status" value="1"/>
</dbReference>
<gene>
    <name evidence="3" type="ORF">IW261DRAFT_1428838</name>
</gene>
<proteinExistence type="predicted"/>
<evidence type="ECO:0000313" key="3">
    <source>
        <dbReference type="EMBL" id="KAK0460783.1"/>
    </source>
</evidence>
<evidence type="ECO:0000313" key="4">
    <source>
        <dbReference type="Proteomes" id="UP001175227"/>
    </source>
</evidence>
<keyword evidence="2" id="KW-1133">Transmembrane helix</keyword>
<dbReference type="InterPro" id="IPR041078">
    <property type="entry name" value="Plavaka"/>
</dbReference>
<organism evidence="3 4">
    <name type="scientific">Armillaria novae-zelandiae</name>
    <dbReference type="NCBI Taxonomy" id="153914"/>
    <lineage>
        <taxon>Eukaryota</taxon>
        <taxon>Fungi</taxon>
        <taxon>Dikarya</taxon>
        <taxon>Basidiomycota</taxon>
        <taxon>Agaricomycotina</taxon>
        <taxon>Agaricomycetes</taxon>
        <taxon>Agaricomycetidae</taxon>
        <taxon>Agaricales</taxon>
        <taxon>Marasmiineae</taxon>
        <taxon>Physalacriaceae</taxon>
        <taxon>Armillaria</taxon>
    </lineage>
</organism>
<evidence type="ECO:0000256" key="1">
    <source>
        <dbReference type="SAM" id="MobiDB-lite"/>
    </source>
</evidence>
<sequence length="768" mass="87093">MHRCRCHHSAVVIYCNYFVVIVTAAAATVVVVTTIVVVIVIVVVTTSTTTVVIVVVVCINAAVVVIATATIVIMGLLLIVEHASKGRYADRKDVIVVDIPSVSVGGDGGSRRRDHKYHKSVAVFDLFPSSLLPSPFEVSGAPIVTSISMQMRIQQDAVDSQFDLGQNQAASMDHGATNTPMLLFGNQAQSSTESQNPSSALVTDATNQILDLVNSYNPKFVIEYHPRALLDPRILTREEYFQLTAVEMTHSFIDDCPWHPFASKNDFELAEHILRTRLNREGQDSLFKVLKTQAGDHQSAYTINNESDFKEAWSKAENLLTKLDEKTNERMQIFNEPWTGDLLWEVQSSLPPGGKPLAYILYADKTRLSSFGTAKGYPVMARIANLPDAICNGKGWGGGTVVGWLPIVEDDPKHKGKPAWINFNCHILVKLSSFIHSFLFFLPFMKNNEHPLWTTKEMQDLYNLVEEEGEEVLDESSLQPVENVFWSIARSDPYKAVSWDRLHAYHLEHVERISGPQKRAAKVAIDELIRLMNFSIANFPRWRNLKHFDNVTTFDFGDGVKFEHMSKQLLFPVHSVLRKEVHHDAYLLLKVIRSYVELDMYASMDVHTEKSIEEGRHLMNVFDAKLKAYSRATDDKQFKNPTSWKIPKVHTQQHFFNDIIAKGATKNYNTKVNESMHGPLKKAHQIQTNFKDVAEQILMTDHRYNIIMQIRQQIDHQKKHQEEENDDLSEDKNHIRQNQRIGTLDSKAMLHSLQATPKDPCTVRTSPE</sequence>